<organism evidence="8 9">
    <name type="scientific">Haloechinothrix alba</name>
    <dbReference type="NCBI Taxonomy" id="664784"/>
    <lineage>
        <taxon>Bacteria</taxon>
        <taxon>Bacillati</taxon>
        <taxon>Actinomycetota</taxon>
        <taxon>Actinomycetes</taxon>
        <taxon>Pseudonocardiales</taxon>
        <taxon>Pseudonocardiaceae</taxon>
        <taxon>Haloechinothrix</taxon>
    </lineage>
</organism>
<reference evidence="8 9" key="1">
    <citation type="submission" date="2017-06" db="EMBL/GenBank/DDBJ databases">
        <authorList>
            <person name="Kim H.J."/>
            <person name="Triplett B.A."/>
        </authorList>
    </citation>
    <scope>NUCLEOTIDE SEQUENCE [LARGE SCALE GENOMIC DNA]</scope>
    <source>
        <strain evidence="8 9">DSM 45207</strain>
    </source>
</reference>
<comment type="similarity">
    <text evidence="6">Belongs to the ABC-2 integral membrane protein family.</text>
</comment>
<proteinExistence type="inferred from homology"/>
<dbReference type="GO" id="GO:0140359">
    <property type="term" value="F:ABC-type transporter activity"/>
    <property type="evidence" value="ECO:0007669"/>
    <property type="project" value="InterPro"/>
</dbReference>
<keyword evidence="5" id="KW-0046">Antibiotic resistance</keyword>
<dbReference type="PANTHER" id="PTHR43027">
    <property type="entry name" value="DOXORUBICIN RESISTANCE ABC TRANSPORTER PERMEASE PROTEIN DRRC-RELATED"/>
    <property type="match status" value="1"/>
</dbReference>
<sequence>MTVAAKLVVVQTKRTLREPAAVFFVIAFAPLFALLMGLIFGNDPVPEFGDRGYIDANLASITAIVVAISGLVVVPTDIVTQRETGALRRFRATPLRPLTYIAADVVVRFALSMLGIAVMFVVGILAFGAHAHGSLIAVLTASALSVLTFLAVGYALAAVLPSQGVAQGVGNVLVFPLIILSGAAVPLAVLPGGVRQGAQLSPLTQLVELLQGLWMGQTWSENSLPVLVLLGVIGLATAVAATFFRWE</sequence>
<evidence type="ECO:0000256" key="2">
    <source>
        <dbReference type="ARBA" id="ARBA00022692"/>
    </source>
</evidence>
<dbReference type="OrthoDB" id="9786643at2"/>
<keyword evidence="6" id="KW-0813">Transport</keyword>
<evidence type="ECO:0000313" key="9">
    <source>
        <dbReference type="Proteomes" id="UP000198348"/>
    </source>
</evidence>
<feature type="domain" description="ABC transmembrane type-2" evidence="7">
    <location>
        <begin position="20"/>
        <end position="247"/>
    </location>
</feature>
<dbReference type="Pfam" id="PF01061">
    <property type="entry name" value="ABC2_membrane"/>
    <property type="match status" value="1"/>
</dbReference>
<keyword evidence="2 6" id="KW-0812">Transmembrane</keyword>
<dbReference type="InterPro" id="IPR013525">
    <property type="entry name" value="ABC2_TM"/>
</dbReference>
<gene>
    <name evidence="8" type="ORF">SAMN06265360_11337</name>
</gene>
<dbReference type="GO" id="GO:0043190">
    <property type="term" value="C:ATP-binding cassette (ABC) transporter complex"/>
    <property type="evidence" value="ECO:0007669"/>
    <property type="project" value="InterPro"/>
</dbReference>
<evidence type="ECO:0000256" key="3">
    <source>
        <dbReference type="ARBA" id="ARBA00022989"/>
    </source>
</evidence>
<dbReference type="EMBL" id="FZNW01000013">
    <property type="protein sequence ID" value="SNR64801.1"/>
    <property type="molecule type" value="Genomic_DNA"/>
</dbReference>
<feature type="transmembrane region" description="Helical" evidence="6">
    <location>
        <begin position="101"/>
        <end position="129"/>
    </location>
</feature>
<dbReference type="RefSeq" id="WP_089302000.1">
    <property type="nucleotide sequence ID" value="NZ_FZNW01000013.1"/>
</dbReference>
<dbReference type="PROSITE" id="PS51012">
    <property type="entry name" value="ABC_TM2"/>
    <property type="match status" value="1"/>
</dbReference>
<dbReference type="GO" id="GO:0046677">
    <property type="term" value="P:response to antibiotic"/>
    <property type="evidence" value="ECO:0007669"/>
    <property type="project" value="UniProtKB-KW"/>
</dbReference>
<keyword evidence="4 6" id="KW-0472">Membrane</keyword>
<protein>
    <recommendedName>
        <fullName evidence="6">Transport permease protein</fullName>
    </recommendedName>
</protein>
<keyword evidence="6" id="KW-1003">Cell membrane</keyword>
<evidence type="ECO:0000313" key="8">
    <source>
        <dbReference type="EMBL" id="SNR64801.1"/>
    </source>
</evidence>
<dbReference type="PANTHER" id="PTHR43027:SF2">
    <property type="entry name" value="TRANSPORT PERMEASE PROTEIN"/>
    <property type="match status" value="1"/>
</dbReference>
<dbReference type="PIRSF" id="PIRSF006648">
    <property type="entry name" value="DrrB"/>
    <property type="match status" value="1"/>
</dbReference>
<accession>A0A238Y1Y5</accession>
<feature type="transmembrane region" description="Helical" evidence="6">
    <location>
        <begin position="172"/>
        <end position="194"/>
    </location>
</feature>
<dbReference type="InterPro" id="IPR052902">
    <property type="entry name" value="ABC-2_transporter"/>
</dbReference>
<evidence type="ECO:0000256" key="1">
    <source>
        <dbReference type="ARBA" id="ARBA00004141"/>
    </source>
</evidence>
<dbReference type="PRINTS" id="PR00164">
    <property type="entry name" value="ABC2TRNSPORT"/>
</dbReference>
<evidence type="ECO:0000259" key="7">
    <source>
        <dbReference type="PROSITE" id="PS51012"/>
    </source>
</evidence>
<dbReference type="InterPro" id="IPR047817">
    <property type="entry name" value="ABC2_TM_bact-type"/>
</dbReference>
<dbReference type="InterPro" id="IPR000412">
    <property type="entry name" value="ABC_2_transport"/>
</dbReference>
<comment type="subcellular location">
    <subcellularLocation>
        <location evidence="6">Cell membrane</location>
        <topology evidence="6">Multi-pass membrane protein</topology>
    </subcellularLocation>
    <subcellularLocation>
        <location evidence="1">Membrane</location>
        <topology evidence="1">Multi-pass membrane protein</topology>
    </subcellularLocation>
</comment>
<keyword evidence="9" id="KW-1185">Reference proteome</keyword>
<keyword evidence="3 6" id="KW-1133">Transmembrane helix</keyword>
<feature type="transmembrane region" description="Helical" evidence="6">
    <location>
        <begin position="21"/>
        <end position="41"/>
    </location>
</feature>
<feature type="transmembrane region" description="Helical" evidence="6">
    <location>
        <begin position="224"/>
        <end position="244"/>
    </location>
</feature>
<evidence type="ECO:0000256" key="5">
    <source>
        <dbReference type="ARBA" id="ARBA00023251"/>
    </source>
</evidence>
<name>A0A238Y1Y5_9PSEU</name>
<dbReference type="Proteomes" id="UP000198348">
    <property type="component" value="Unassembled WGS sequence"/>
</dbReference>
<dbReference type="AlphaFoldDB" id="A0A238Y1Y5"/>
<feature type="transmembrane region" description="Helical" evidence="6">
    <location>
        <begin position="135"/>
        <end position="160"/>
    </location>
</feature>
<evidence type="ECO:0000256" key="6">
    <source>
        <dbReference type="RuleBase" id="RU361157"/>
    </source>
</evidence>
<evidence type="ECO:0000256" key="4">
    <source>
        <dbReference type="ARBA" id="ARBA00023136"/>
    </source>
</evidence>
<feature type="transmembrane region" description="Helical" evidence="6">
    <location>
        <begin position="61"/>
        <end position="80"/>
    </location>
</feature>